<reference evidence="1 2" key="1">
    <citation type="submission" date="2023-07" db="EMBL/GenBank/DDBJ databases">
        <title>Genomic Encyclopedia of Type Strains, Phase IV (KMG-IV): sequencing the most valuable type-strain genomes for metagenomic binning, comparative biology and taxonomic classification.</title>
        <authorList>
            <person name="Goeker M."/>
        </authorList>
    </citation>
    <scope>NUCLEOTIDE SEQUENCE [LARGE SCALE GENOMIC DNA]</scope>
    <source>
        <strain evidence="1 2">DSM 17273</strain>
    </source>
</reference>
<proteinExistence type="predicted"/>
<protein>
    <submittedName>
        <fullName evidence="1">Uncharacterized protein</fullName>
    </submittedName>
</protein>
<dbReference type="Proteomes" id="UP001185015">
    <property type="component" value="Unassembled WGS sequence"/>
</dbReference>
<dbReference type="AlphaFoldDB" id="A0AA90TXG4"/>
<evidence type="ECO:0000313" key="1">
    <source>
        <dbReference type="EMBL" id="MDR6221653.1"/>
    </source>
</evidence>
<dbReference type="EMBL" id="JAVDQI010000001">
    <property type="protein sequence ID" value="MDR6221653.1"/>
    <property type="molecule type" value="Genomic_DNA"/>
</dbReference>
<evidence type="ECO:0000313" key="2">
    <source>
        <dbReference type="Proteomes" id="UP001185015"/>
    </source>
</evidence>
<comment type="caution">
    <text evidence="1">The sequence shown here is derived from an EMBL/GenBank/DDBJ whole genome shotgun (WGS) entry which is preliminary data.</text>
</comment>
<name>A0AA90TXG4_9EURY</name>
<sequence>MIDSPLIDKTISAEVLDQLPRSLKLFYTIDEQAQTKFDKIMSDIETGKTTLEAVKRERGIL</sequence>
<keyword evidence="2" id="KW-1185">Reference proteome</keyword>
<gene>
    <name evidence="1" type="ORF">J2750_000085</name>
</gene>
<dbReference type="RefSeq" id="WP_270096517.1">
    <property type="nucleotide sequence ID" value="NZ_JAQFFK010000003.1"/>
</dbReference>
<accession>A0AA90TXG4</accession>
<organism evidence="1 2">
    <name type="scientific">Methanococcoides alaskense</name>
    <dbReference type="NCBI Taxonomy" id="325778"/>
    <lineage>
        <taxon>Archaea</taxon>
        <taxon>Methanobacteriati</taxon>
        <taxon>Methanobacteriota</taxon>
        <taxon>Stenosarchaea group</taxon>
        <taxon>Methanomicrobia</taxon>
        <taxon>Methanosarcinales</taxon>
        <taxon>Methanosarcinaceae</taxon>
        <taxon>Methanococcoides</taxon>
    </lineage>
</organism>